<dbReference type="Proteomes" id="UP000267268">
    <property type="component" value="Chromosome 1"/>
</dbReference>
<dbReference type="RefSeq" id="WP_126611569.1">
    <property type="nucleotide sequence ID" value="NZ_CP034562.1"/>
</dbReference>
<name>A0A3S9NZB1_9BACT</name>
<protein>
    <submittedName>
        <fullName evidence="1">Uncharacterized protein</fullName>
    </submittedName>
</protein>
<organism evidence="1 2">
    <name type="scientific">Flammeovirga pectinis</name>
    <dbReference type="NCBI Taxonomy" id="2494373"/>
    <lineage>
        <taxon>Bacteria</taxon>
        <taxon>Pseudomonadati</taxon>
        <taxon>Bacteroidota</taxon>
        <taxon>Cytophagia</taxon>
        <taxon>Cytophagales</taxon>
        <taxon>Flammeovirgaceae</taxon>
        <taxon>Flammeovirga</taxon>
    </lineage>
</organism>
<reference evidence="1 2" key="1">
    <citation type="submission" date="2018-12" db="EMBL/GenBank/DDBJ databases">
        <title>Flammeovirga pectinis sp. nov., isolated from the gut of the Korean scallop, Patinopecten yessoensis.</title>
        <authorList>
            <person name="Bae J.-W."/>
            <person name="Jeong Y.-S."/>
            <person name="Kang W."/>
        </authorList>
    </citation>
    <scope>NUCLEOTIDE SEQUENCE [LARGE SCALE GENOMIC DNA]</scope>
    <source>
        <strain evidence="1 2">L12M1</strain>
    </source>
</reference>
<evidence type="ECO:0000313" key="1">
    <source>
        <dbReference type="EMBL" id="AZQ61269.1"/>
    </source>
</evidence>
<sequence>MDVLEFRDLVNTISKKYGLLIYSNGLTSYRLLFTGSSFIFSSKYEKMLAANTFIDIELSYNGQVKIISQEKLISPLTSERKNFDRVIETRLIIFMSFLNTELKSQTN</sequence>
<proteinExistence type="predicted"/>
<accession>A0A3S9NZB1</accession>
<evidence type="ECO:0000313" key="2">
    <source>
        <dbReference type="Proteomes" id="UP000267268"/>
    </source>
</evidence>
<dbReference type="EMBL" id="CP034562">
    <property type="protein sequence ID" value="AZQ61269.1"/>
    <property type="molecule type" value="Genomic_DNA"/>
</dbReference>
<dbReference type="KEGG" id="fll:EI427_03240"/>
<dbReference type="OrthoDB" id="981091at2"/>
<dbReference type="AlphaFoldDB" id="A0A3S9NZB1"/>
<gene>
    <name evidence="1" type="ORF">EI427_03240</name>
</gene>
<keyword evidence="2" id="KW-1185">Reference proteome</keyword>